<comment type="caution">
    <text evidence="3">The sequence shown here is derived from an EMBL/GenBank/DDBJ whole genome shotgun (WGS) entry which is preliminary data.</text>
</comment>
<proteinExistence type="predicted"/>
<keyword evidence="2" id="KW-1133">Transmembrane helix</keyword>
<feature type="region of interest" description="Disordered" evidence="1">
    <location>
        <begin position="138"/>
        <end position="245"/>
    </location>
</feature>
<keyword evidence="2" id="KW-0472">Membrane</keyword>
<gene>
    <name evidence="3" type="ORF">DWV00_08010</name>
</gene>
<dbReference type="RefSeq" id="WP_115533026.1">
    <property type="nucleotide sequence ID" value="NZ_QRGA01000004.1"/>
</dbReference>
<name>A0A3D8K2N5_9BURK</name>
<feature type="transmembrane region" description="Helical" evidence="2">
    <location>
        <begin position="7"/>
        <end position="31"/>
    </location>
</feature>
<evidence type="ECO:0000256" key="2">
    <source>
        <dbReference type="SAM" id="Phobius"/>
    </source>
</evidence>
<feature type="compositionally biased region" description="Basic and acidic residues" evidence="1">
    <location>
        <begin position="172"/>
        <end position="181"/>
    </location>
</feature>
<accession>A0A3D8K2N5</accession>
<feature type="transmembrane region" description="Helical" evidence="2">
    <location>
        <begin position="43"/>
        <end position="61"/>
    </location>
</feature>
<feature type="compositionally biased region" description="Low complexity" evidence="1">
    <location>
        <begin position="208"/>
        <end position="238"/>
    </location>
</feature>
<dbReference type="EMBL" id="QRGA01000004">
    <property type="protein sequence ID" value="RDU99578.1"/>
    <property type="molecule type" value="Genomic_DNA"/>
</dbReference>
<feature type="compositionally biased region" description="Low complexity" evidence="1">
    <location>
        <begin position="153"/>
        <end position="171"/>
    </location>
</feature>
<feature type="transmembrane region" description="Helical" evidence="2">
    <location>
        <begin position="73"/>
        <end position="93"/>
    </location>
</feature>
<reference evidence="3 4" key="1">
    <citation type="submission" date="2018-08" db="EMBL/GenBank/DDBJ databases">
        <title>Paraburkholderia sp. DHOM06 isolated from forest soil.</title>
        <authorList>
            <person name="Gao Z.-H."/>
            <person name="Qiu L.-H."/>
        </authorList>
    </citation>
    <scope>NUCLEOTIDE SEQUENCE [LARGE SCALE GENOMIC DNA]</scope>
    <source>
        <strain evidence="3 4">DHOM06</strain>
    </source>
</reference>
<keyword evidence="4" id="KW-1185">Reference proteome</keyword>
<evidence type="ECO:0000313" key="3">
    <source>
        <dbReference type="EMBL" id="RDU99578.1"/>
    </source>
</evidence>
<feature type="transmembrane region" description="Helical" evidence="2">
    <location>
        <begin position="99"/>
        <end position="123"/>
    </location>
</feature>
<organism evidence="3 4">
    <name type="scientific">Trinickia dinghuensis</name>
    <dbReference type="NCBI Taxonomy" id="2291023"/>
    <lineage>
        <taxon>Bacteria</taxon>
        <taxon>Pseudomonadati</taxon>
        <taxon>Pseudomonadota</taxon>
        <taxon>Betaproteobacteria</taxon>
        <taxon>Burkholderiales</taxon>
        <taxon>Burkholderiaceae</taxon>
        <taxon>Trinickia</taxon>
    </lineage>
</organism>
<dbReference type="OrthoDB" id="9130055at2"/>
<dbReference type="AlphaFoldDB" id="A0A3D8K2N5"/>
<protein>
    <submittedName>
        <fullName evidence="3">Uncharacterized protein</fullName>
    </submittedName>
</protein>
<evidence type="ECO:0000313" key="4">
    <source>
        <dbReference type="Proteomes" id="UP000256838"/>
    </source>
</evidence>
<keyword evidence="2" id="KW-0812">Transmembrane</keyword>
<dbReference type="Proteomes" id="UP000256838">
    <property type="component" value="Unassembled WGS sequence"/>
</dbReference>
<evidence type="ECO:0000256" key="1">
    <source>
        <dbReference type="SAM" id="MobiDB-lite"/>
    </source>
</evidence>
<sequence length="245" mass="24437">MKPLLRAVLIVDAGLYLSSGAALLLSPIAGVQRTLQLTPIEPAMAGQMLGLALLGLAWLALRGAFDGAMTIGVAKIVGHVTWLAGALVLAWTLGPHKLWLPALGIVPNLLIGGLLIVVGLGGARFAGAVRRREIDKAAQAAGNGAKGKGKGRGATAEPAASASSASGAPEEPVLRPAERSDAGASGAGIPPRTERQVERPFAPSSEPGVRGADGASASARAGAASGGDDVRASRSASAPRPPFHG</sequence>